<feature type="region of interest" description="Disordered" evidence="1">
    <location>
        <begin position="259"/>
        <end position="282"/>
    </location>
</feature>
<feature type="compositionally biased region" description="Polar residues" evidence="1">
    <location>
        <begin position="227"/>
        <end position="236"/>
    </location>
</feature>
<name>A0ABQ9IJ87_9NEOP</name>
<keyword evidence="3" id="KW-1185">Reference proteome</keyword>
<feature type="compositionally biased region" description="Basic and acidic residues" evidence="1">
    <location>
        <begin position="210"/>
        <end position="225"/>
    </location>
</feature>
<feature type="compositionally biased region" description="Basic and acidic residues" evidence="1">
    <location>
        <begin position="268"/>
        <end position="282"/>
    </location>
</feature>
<organism evidence="2 3">
    <name type="scientific">Dryococelus australis</name>
    <dbReference type="NCBI Taxonomy" id="614101"/>
    <lineage>
        <taxon>Eukaryota</taxon>
        <taxon>Metazoa</taxon>
        <taxon>Ecdysozoa</taxon>
        <taxon>Arthropoda</taxon>
        <taxon>Hexapoda</taxon>
        <taxon>Insecta</taxon>
        <taxon>Pterygota</taxon>
        <taxon>Neoptera</taxon>
        <taxon>Polyneoptera</taxon>
        <taxon>Phasmatodea</taxon>
        <taxon>Verophasmatodea</taxon>
        <taxon>Anareolatae</taxon>
        <taxon>Phasmatidae</taxon>
        <taxon>Eurycanthinae</taxon>
        <taxon>Dryococelus</taxon>
    </lineage>
</organism>
<reference evidence="2 3" key="1">
    <citation type="submission" date="2023-02" db="EMBL/GenBank/DDBJ databases">
        <title>LHISI_Scaffold_Assembly.</title>
        <authorList>
            <person name="Stuart O.P."/>
            <person name="Cleave R."/>
            <person name="Magrath M.J.L."/>
            <person name="Mikheyev A.S."/>
        </authorList>
    </citation>
    <scope>NUCLEOTIDE SEQUENCE [LARGE SCALE GENOMIC DNA]</scope>
    <source>
        <strain evidence="2">Daus_M_001</strain>
        <tissue evidence="2">Leg muscle</tissue>
    </source>
</reference>
<dbReference type="Proteomes" id="UP001159363">
    <property type="component" value="Chromosome 1"/>
</dbReference>
<evidence type="ECO:0000313" key="2">
    <source>
        <dbReference type="EMBL" id="KAJ8895913.1"/>
    </source>
</evidence>
<dbReference type="EMBL" id="JARBHB010000001">
    <property type="protein sequence ID" value="KAJ8895913.1"/>
    <property type="molecule type" value="Genomic_DNA"/>
</dbReference>
<sequence length="592" mass="66377">MSGEWRRIAETKLFRERNRKRVSGKTWSKFGNKVKMGFAKRGAASAQSEGGRRVNFIGSIRTEVQWEEEEEIRLSISRTLSQLEPGLIKGDEKYFTCVTSVTQTQGVALRFPYKALLPRHIPTLSRIIWLRDKLEASHLRSHFRFQAPVDNNFSDNNSHVGNVRILPWRRWFSQGTFSTSRKFILPSIPTPLIQSSGWPKQRSGDYGADPDFKGGGKREIPEKTRQPAASSATIPTWGNLGATPPEIEPVSLRCGASILATTPPRPPETAKGKRRSSFDSRGRVAHKEQEVVYFPTRSAVSKPSSSRRRQIATLISLHFVLASRPASSRQAEMGDPRENTPISVIVRHAFHMKAANGIFVWYHTATVGERLSRTHPPPPQYSELGSIPVRIAGFSQVVNVPDDAVGRRVFSGISRSPRPFIPHWPDRFSIFRRDCHLAEELRMRHGATVTPPTPLQSGMELCVQGQEARERAIRATLTRTPSASSLLRASGARVGEVGITRENQPTNGIIWHDLQMRKPGSGPSRNRTRFPRWEGLAFRGQSSGSDIGFIDIWYAKSRHEIQVRSRSRLSAILGTIFDAGDLDLDPVTLNDH</sequence>
<evidence type="ECO:0000313" key="3">
    <source>
        <dbReference type="Proteomes" id="UP001159363"/>
    </source>
</evidence>
<protein>
    <submittedName>
        <fullName evidence="2">Uncharacterized protein</fullName>
    </submittedName>
</protein>
<proteinExistence type="predicted"/>
<evidence type="ECO:0000256" key="1">
    <source>
        <dbReference type="SAM" id="MobiDB-lite"/>
    </source>
</evidence>
<accession>A0ABQ9IJ87</accession>
<feature type="region of interest" description="Disordered" evidence="1">
    <location>
        <begin position="194"/>
        <end position="242"/>
    </location>
</feature>
<comment type="caution">
    <text evidence="2">The sequence shown here is derived from an EMBL/GenBank/DDBJ whole genome shotgun (WGS) entry which is preliminary data.</text>
</comment>
<gene>
    <name evidence="2" type="ORF">PR048_001253</name>
</gene>